<dbReference type="PROSITE" id="PS50297">
    <property type="entry name" value="ANK_REP_REGION"/>
    <property type="match status" value="2"/>
</dbReference>
<dbReference type="SMART" id="SM01086">
    <property type="entry name" value="ClpB_D2-small"/>
    <property type="match status" value="1"/>
</dbReference>
<dbReference type="InterPro" id="IPR027417">
    <property type="entry name" value="P-loop_NTPase"/>
</dbReference>
<name>A0A1W0WI26_HYPEX</name>
<dbReference type="SUPFAM" id="SSF48403">
    <property type="entry name" value="Ankyrin repeat"/>
    <property type="match status" value="1"/>
</dbReference>
<evidence type="ECO:0000256" key="2">
    <source>
        <dbReference type="ARBA" id="ARBA00022840"/>
    </source>
</evidence>
<dbReference type="CDD" id="cd19499">
    <property type="entry name" value="RecA-like_ClpB_Hsp104-like"/>
    <property type="match status" value="1"/>
</dbReference>
<dbReference type="GO" id="GO:0005739">
    <property type="term" value="C:mitochondrion"/>
    <property type="evidence" value="ECO:0007669"/>
    <property type="project" value="TreeGrafter"/>
</dbReference>
<dbReference type="InterPro" id="IPR003593">
    <property type="entry name" value="AAA+_ATPase"/>
</dbReference>
<dbReference type="InterPro" id="IPR001270">
    <property type="entry name" value="ClpA/B"/>
</dbReference>
<dbReference type="PRINTS" id="PR01415">
    <property type="entry name" value="ANKYRIN"/>
</dbReference>
<dbReference type="PRINTS" id="PR00300">
    <property type="entry name" value="CLPPROTEASEA"/>
</dbReference>
<dbReference type="Gene3D" id="3.40.50.300">
    <property type="entry name" value="P-loop containing nucleotide triphosphate hydrolases"/>
    <property type="match status" value="1"/>
</dbReference>
<dbReference type="GO" id="GO:0005524">
    <property type="term" value="F:ATP binding"/>
    <property type="evidence" value="ECO:0007669"/>
    <property type="project" value="UniProtKB-KW"/>
</dbReference>
<dbReference type="InterPro" id="IPR019489">
    <property type="entry name" value="Clp_ATPase_C"/>
</dbReference>
<accession>A0A1W0WI26</accession>
<dbReference type="AlphaFoldDB" id="A0A1W0WI26"/>
<feature type="domain" description="AAA+ ATPase" evidence="4">
    <location>
        <begin position="310"/>
        <end position="451"/>
    </location>
</feature>
<dbReference type="PROSITE" id="PS50088">
    <property type="entry name" value="ANK_REPEAT"/>
    <property type="match status" value="2"/>
</dbReference>
<dbReference type="Gene3D" id="1.10.8.60">
    <property type="match status" value="1"/>
</dbReference>
<dbReference type="InterPro" id="IPR050130">
    <property type="entry name" value="ClpA_ClpB"/>
</dbReference>
<dbReference type="GO" id="GO:0034605">
    <property type="term" value="P:cellular response to heat"/>
    <property type="evidence" value="ECO:0007669"/>
    <property type="project" value="TreeGrafter"/>
</dbReference>
<evidence type="ECO:0000259" key="5">
    <source>
        <dbReference type="SMART" id="SM01086"/>
    </source>
</evidence>
<dbReference type="InterPro" id="IPR003959">
    <property type="entry name" value="ATPase_AAA_core"/>
</dbReference>
<evidence type="ECO:0000259" key="4">
    <source>
        <dbReference type="SMART" id="SM00382"/>
    </source>
</evidence>
<dbReference type="GO" id="GO:0016887">
    <property type="term" value="F:ATP hydrolysis activity"/>
    <property type="evidence" value="ECO:0007669"/>
    <property type="project" value="InterPro"/>
</dbReference>
<keyword evidence="1" id="KW-0547">Nucleotide-binding</keyword>
<feature type="repeat" description="ANK" evidence="3">
    <location>
        <begin position="202"/>
        <end position="234"/>
    </location>
</feature>
<reference evidence="7" key="1">
    <citation type="submission" date="2017-01" db="EMBL/GenBank/DDBJ databases">
        <title>Comparative genomics of anhydrobiosis in the tardigrade Hypsibius dujardini.</title>
        <authorList>
            <person name="Yoshida Y."/>
            <person name="Koutsovoulos G."/>
            <person name="Laetsch D."/>
            <person name="Stevens L."/>
            <person name="Kumar S."/>
            <person name="Horikawa D."/>
            <person name="Ishino K."/>
            <person name="Komine S."/>
            <person name="Tomita M."/>
            <person name="Blaxter M."/>
            <person name="Arakawa K."/>
        </authorList>
    </citation>
    <scope>NUCLEOTIDE SEQUENCE [LARGE SCALE GENOMIC DNA]</scope>
    <source>
        <strain evidence="7">Z151</strain>
    </source>
</reference>
<dbReference type="Pfam" id="PF12796">
    <property type="entry name" value="Ank_2"/>
    <property type="match status" value="1"/>
</dbReference>
<evidence type="ECO:0000256" key="3">
    <source>
        <dbReference type="PROSITE-ProRule" id="PRU00023"/>
    </source>
</evidence>
<feature type="domain" description="Clp ATPase C-terminal" evidence="5">
    <location>
        <begin position="509"/>
        <end position="596"/>
    </location>
</feature>
<keyword evidence="7" id="KW-1185">Reference proteome</keyword>
<keyword evidence="2" id="KW-0067">ATP-binding</keyword>
<dbReference type="OrthoDB" id="47330at2759"/>
<dbReference type="Pfam" id="PF07724">
    <property type="entry name" value="AAA_2"/>
    <property type="match status" value="1"/>
</dbReference>
<dbReference type="Gene3D" id="1.25.40.20">
    <property type="entry name" value="Ankyrin repeat-containing domain"/>
    <property type="match status" value="1"/>
</dbReference>
<evidence type="ECO:0000256" key="1">
    <source>
        <dbReference type="ARBA" id="ARBA00022741"/>
    </source>
</evidence>
<sequence length="639" mass="71937">MVGAYYSLRFLRGSRRFFVFHSAGTSRLLCQRSSQTSSAAASSISLNTATNSAENGLQGSRYRWRRSGEDWLLRRSAWIFGTSSLALLGLALCEGSHDEEKHEKLFDAVRTGDDVALASMIKKGVDLNIRHHLGWTPLHVAAINGRAKIVQQLIAAGAEVNAPDEFTIVYAVSETKQLHYLEVLMAREEEFSGRLSAKSSFKGCTALHYAVLANDFPTIKVLLEAGADPFAETERGHKPVDFAKEQRVVEFLKQYYEKALYRVQQLKAEERRRFPLEQRLKQSLVGQDVAISLVAATIRRKENGWYDEDRPLVFLFLGSSGIGKTELAKQVSKYLHKDSKKGFIRLDMSEYQEKHEVAKLIGSPPGYVGHEQGGQLTAKLKECPNAVVLFDEVDKAHTDVLTVMLQLFDEGRLTDGKGKTIDCKDAIFIMTSNLASEEIADHAIDIREKALQLQNSVQKGTESEDQYDSDIVEISKQFKHDVVEPILKRHFRRDEFLGRITEIVYFLPFSARELAHLVLKELVIWQTRAKKHHKVDIKWDHAVVDAIADAYNVRYGARSIKHEVERRIVNELAAAHEQGLLEPGSSVRLIVAEPAKNSRATGGKIRVLVKKANEKDFSDITPKIQVVRFGALVDNRTKE</sequence>
<gene>
    <name evidence="6" type="ORF">BV898_11036</name>
</gene>
<organism evidence="6 7">
    <name type="scientific">Hypsibius exemplaris</name>
    <name type="common">Freshwater tardigrade</name>
    <dbReference type="NCBI Taxonomy" id="2072580"/>
    <lineage>
        <taxon>Eukaryota</taxon>
        <taxon>Metazoa</taxon>
        <taxon>Ecdysozoa</taxon>
        <taxon>Tardigrada</taxon>
        <taxon>Eutardigrada</taxon>
        <taxon>Parachela</taxon>
        <taxon>Hypsibioidea</taxon>
        <taxon>Hypsibiidae</taxon>
        <taxon>Hypsibius</taxon>
    </lineage>
</organism>
<dbReference type="InterPro" id="IPR036770">
    <property type="entry name" value="Ankyrin_rpt-contain_sf"/>
</dbReference>
<evidence type="ECO:0000313" key="7">
    <source>
        <dbReference type="Proteomes" id="UP000192578"/>
    </source>
</evidence>
<feature type="repeat" description="ANK" evidence="3">
    <location>
        <begin position="133"/>
        <end position="165"/>
    </location>
</feature>
<dbReference type="SMART" id="SM00382">
    <property type="entry name" value="AAA"/>
    <property type="match status" value="1"/>
</dbReference>
<dbReference type="Proteomes" id="UP000192578">
    <property type="component" value="Unassembled WGS sequence"/>
</dbReference>
<dbReference type="Pfam" id="PF10431">
    <property type="entry name" value="ClpB_D2-small"/>
    <property type="match status" value="1"/>
</dbReference>
<dbReference type="SUPFAM" id="SSF52540">
    <property type="entry name" value="P-loop containing nucleoside triphosphate hydrolases"/>
    <property type="match status" value="1"/>
</dbReference>
<dbReference type="SMART" id="SM00248">
    <property type="entry name" value="ANK"/>
    <property type="match status" value="3"/>
</dbReference>
<evidence type="ECO:0000313" key="6">
    <source>
        <dbReference type="EMBL" id="OQV14773.1"/>
    </source>
</evidence>
<keyword evidence="3" id="KW-0040">ANK repeat</keyword>
<dbReference type="EMBL" id="MTYJ01000099">
    <property type="protein sequence ID" value="OQV14773.1"/>
    <property type="molecule type" value="Genomic_DNA"/>
</dbReference>
<protein>
    <submittedName>
        <fullName evidence="6">Caseinolytic peptidase B protein-like protein</fullName>
    </submittedName>
</protein>
<dbReference type="PANTHER" id="PTHR11638">
    <property type="entry name" value="ATP-DEPENDENT CLP PROTEASE"/>
    <property type="match status" value="1"/>
</dbReference>
<dbReference type="PANTHER" id="PTHR11638:SF93">
    <property type="entry name" value="MITOCHONDRIAL DISAGGREGASE"/>
    <property type="match status" value="1"/>
</dbReference>
<comment type="caution">
    <text evidence="6">The sequence shown here is derived from an EMBL/GenBank/DDBJ whole genome shotgun (WGS) entry which is preliminary data.</text>
</comment>
<proteinExistence type="predicted"/>
<dbReference type="InterPro" id="IPR002110">
    <property type="entry name" value="Ankyrin_rpt"/>
</dbReference>